<keyword evidence="7" id="KW-0106">Calcium</keyword>
<dbReference type="Gene3D" id="1.20.90.10">
    <property type="entry name" value="Phospholipase A2 domain"/>
    <property type="match status" value="2"/>
</dbReference>
<evidence type="ECO:0000256" key="5">
    <source>
        <dbReference type="ARBA" id="ARBA00022723"/>
    </source>
</evidence>
<keyword evidence="9" id="KW-1015">Disulfide bond</keyword>
<dbReference type="GO" id="GO:0046872">
    <property type="term" value="F:metal ion binding"/>
    <property type="evidence" value="ECO:0007669"/>
    <property type="project" value="UniProtKB-KW"/>
</dbReference>
<dbReference type="InterPro" id="IPR036444">
    <property type="entry name" value="PLipase_A2_dom_sf"/>
</dbReference>
<evidence type="ECO:0000256" key="3">
    <source>
        <dbReference type="ARBA" id="ARBA00013278"/>
    </source>
</evidence>
<evidence type="ECO:0000313" key="14">
    <source>
        <dbReference type="Proteomes" id="UP000694580"/>
    </source>
</evidence>
<dbReference type="CDD" id="cd04704">
    <property type="entry name" value="PLA2_bee_venom_like"/>
    <property type="match status" value="1"/>
</dbReference>
<evidence type="ECO:0000256" key="10">
    <source>
        <dbReference type="SAM" id="MobiDB-lite"/>
    </source>
</evidence>
<keyword evidence="4" id="KW-0964">Secreted</keyword>
<evidence type="ECO:0000256" key="4">
    <source>
        <dbReference type="ARBA" id="ARBA00022525"/>
    </source>
</evidence>
<dbReference type="FunFam" id="1.20.90.10:FF:000002">
    <property type="entry name" value="Phospholipase A2 group III"/>
    <property type="match status" value="1"/>
</dbReference>
<feature type="region of interest" description="Disordered" evidence="10">
    <location>
        <begin position="429"/>
        <end position="454"/>
    </location>
</feature>
<name>A0AAY3ZUI0_9TELE</name>
<dbReference type="Proteomes" id="UP000694580">
    <property type="component" value="Chromosome 1"/>
</dbReference>
<keyword evidence="14" id="KW-1185">Reference proteome</keyword>
<dbReference type="GeneTree" id="ENSGT00940000165179"/>
<feature type="compositionally biased region" description="Polar residues" evidence="10">
    <location>
        <begin position="511"/>
        <end position="530"/>
    </location>
</feature>
<evidence type="ECO:0000256" key="9">
    <source>
        <dbReference type="ARBA" id="ARBA00023157"/>
    </source>
</evidence>
<dbReference type="GO" id="GO:0004623">
    <property type="term" value="F:phospholipase A2 activity"/>
    <property type="evidence" value="ECO:0007669"/>
    <property type="project" value="UniProtKB-EC"/>
</dbReference>
<dbReference type="InterPro" id="IPR033113">
    <property type="entry name" value="PLA2_histidine"/>
</dbReference>
<gene>
    <name evidence="13" type="primary">DCAF13</name>
</gene>
<dbReference type="InterPro" id="IPR016090">
    <property type="entry name" value="PLA2-like_dom"/>
</dbReference>
<feature type="region of interest" description="Disordered" evidence="10">
    <location>
        <begin position="499"/>
        <end position="549"/>
    </location>
</feature>
<organism evidence="13 14">
    <name type="scientific">Denticeps clupeoides</name>
    <name type="common">denticle herring</name>
    <dbReference type="NCBI Taxonomy" id="299321"/>
    <lineage>
        <taxon>Eukaryota</taxon>
        <taxon>Metazoa</taxon>
        <taxon>Chordata</taxon>
        <taxon>Craniata</taxon>
        <taxon>Vertebrata</taxon>
        <taxon>Euteleostomi</taxon>
        <taxon>Actinopterygii</taxon>
        <taxon>Neopterygii</taxon>
        <taxon>Teleostei</taxon>
        <taxon>Clupei</taxon>
        <taxon>Clupeiformes</taxon>
        <taxon>Denticipitoidei</taxon>
        <taxon>Denticipitidae</taxon>
        <taxon>Denticeps</taxon>
    </lineage>
</organism>
<evidence type="ECO:0000256" key="6">
    <source>
        <dbReference type="ARBA" id="ARBA00022801"/>
    </source>
</evidence>
<reference evidence="13" key="3">
    <citation type="submission" date="2025-09" db="UniProtKB">
        <authorList>
            <consortium name="Ensembl"/>
        </authorList>
    </citation>
    <scope>IDENTIFICATION</scope>
</reference>
<evidence type="ECO:0000256" key="11">
    <source>
        <dbReference type="SAM" id="SignalP"/>
    </source>
</evidence>
<evidence type="ECO:0000256" key="8">
    <source>
        <dbReference type="ARBA" id="ARBA00023098"/>
    </source>
</evidence>
<comment type="cofactor">
    <cofactor evidence="1">
        <name>Ca(2+)</name>
        <dbReference type="ChEBI" id="CHEBI:29108"/>
    </cofactor>
</comment>
<keyword evidence="5" id="KW-0479">Metal-binding</keyword>
<keyword evidence="6" id="KW-0378">Hydrolase</keyword>
<dbReference type="Pfam" id="PF05826">
    <property type="entry name" value="Phospholip_A2_2"/>
    <property type="match status" value="1"/>
</dbReference>
<evidence type="ECO:0000259" key="12">
    <source>
        <dbReference type="SMART" id="SM00085"/>
    </source>
</evidence>
<sequence>MPLSVLPLLVGSFWAVARTSGAPEHPGRPLCLRVESDVAGVRLTFLHRPRGRRTDALALYWGVWTEDGRVVDCAVTGDPAVTHRYLSMCRTWRAAEVSPAGYDVSWLVAPGGPCKRLDVGRRGDTLVRTLGAGGGGRAKRSWVAPGTLWCGTGSAARHYGELGMFEHVDRCCRDHDHCNHTIPAFAVNFGVFNGNLFTISHCDCDRRFRECLFNVNETISHMVGYTFFNILKLPCFEFSQKQYCTKLNWWGMCTETQMVPHAIFQTPTAYNILQVGMRNRDQSVSTVKPSAVHTTKQRGRKKLGISHQDCIAMDLVREDKVQPRKRTLCKKAGTAFLKRANISLTLTTILPQTANILPPTAMPALITDGKSKGVPEKASKIQTIHKKHESISKKLNSTIEKLGVNSKNGNSTWKNTSLSYTVKPSSYTCRQQKLHNTQTEDSKTRKSKGQLKKDCSIHSPKLKTIKEGLRPTKLMKHLSKKARRLTTITSAVKSSILSQIPVAPPKDKAPSVQSPTESTISHRTRTTTVSSDKRSRPQRPSSGQTSIPVMSTEMHLKYLDDCKYKILPFEKKYGYRNMESKTVYHCDCQRRCSASVFNVTDLELALRKNKLWQGTTVMKKTSASQRKRAPILLYKRCIKIASKE</sequence>
<dbReference type="Ensembl" id="ENSDCDT00010000336.1">
    <property type="protein sequence ID" value="ENSDCDP00010000327.1"/>
    <property type="gene ID" value="ENSDCDG00010000160.1"/>
</dbReference>
<feature type="chain" id="PRO_5044265716" description="phospholipase A2" evidence="11">
    <location>
        <begin position="22"/>
        <end position="644"/>
    </location>
</feature>
<evidence type="ECO:0000256" key="1">
    <source>
        <dbReference type="ARBA" id="ARBA00001913"/>
    </source>
</evidence>
<feature type="signal peptide" evidence="11">
    <location>
        <begin position="1"/>
        <end position="21"/>
    </location>
</feature>
<dbReference type="AlphaFoldDB" id="A0AAY3ZUI0"/>
<dbReference type="GO" id="GO:0050482">
    <property type="term" value="P:arachidonate secretion"/>
    <property type="evidence" value="ECO:0007669"/>
    <property type="project" value="InterPro"/>
</dbReference>
<dbReference type="PROSITE" id="PS00118">
    <property type="entry name" value="PA2_HIS"/>
    <property type="match status" value="1"/>
</dbReference>
<dbReference type="EC" id="3.1.1.4" evidence="3"/>
<reference evidence="13 14" key="1">
    <citation type="submission" date="2020-06" db="EMBL/GenBank/DDBJ databases">
        <authorList>
            <consortium name="Wellcome Sanger Institute Data Sharing"/>
        </authorList>
    </citation>
    <scope>NUCLEOTIDE SEQUENCE [LARGE SCALE GENOMIC DNA]</scope>
</reference>
<dbReference type="GO" id="GO:0006644">
    <property type="term" value="P:phospholipid metabolic process"/>
    <property type="evidence" value="ECO:0007669"/>
    <property type="project" value="InterPro"/>
</dbReference>
<keyword evidence="8" id="KW-0443">Lipid metabolism</keyword>
<evidence type="ECO:0000313" key="13">
    <source>
        <dbReference type="Ensembl" id="ENSDCDP00010000327.1"/>
    </source>
</evidence>
<protein>
    <recommendedName>
        <fullName evidence="3">phospholipase A2</fullName>
        <ecNumber evidence="3">3.1.1.4</ecNumber>
    </recommendedName>
</protein>
<dbReference type="SMART" id="SM00085">
    <property type="entry name" value="PA2c"/>
    <property type="match status" value="1"/>
</dbReference>
<evidence type="ECO:0000256" key="7">
    <source>
        <dbReference type="ARBA" id="ARBA00022837"/>
    </source>
</evidence>
<keyword evidence="11" id="KW-0732">Signal</keyword>
<proteinExistence type="predicted"/>
<feature type="domain" description="Phospholipase A2-like central" evidence="12">
    <location>
        <begin position="136"/>
        <end position="254"/>
    </location>
</feature>
<dbReference type="PANTHER" id="PTHR12253">
    <property type="entry name" value="RH14732P"/>
    <property type="match status" value="1"/>
</dbReference>
<dbReference type="SUPFAM" id="SSF48619">
    <property type="entry name" value="Phospholipase A2, PLA2"/>
    <property type="match status" value="1"/>
</dbReference>
<accession>A0AAY3ZUI0</accession>
<evidence type="ECO:0000256" key="2">
    <source>
        <dbReference type="ARBA" id="ARBA00004613"/>
    </source>
</evidence>
<feature type="compositionally biased region" description="Polar residues" evidence="10">
    <location>
        <begin position="538"/>
        <end position="549"/>
    </location>
</feature>
<dbReference type="GO" id="GO:0005576">
    <property type="term" value="C:extracellular region"/>
    <property type="evidence" value="ECO:0007669"/>
    <property type="project" value="UniProtKB-SubCell"/>
</dbReference>
<comment type="subcellular location">
    <subcellularLocation>
        <location evidence="2">Secreted</location>
    </subcellularLocation>
</comment>
<reference evidence="13" key="2">
    <citation type="submission" date="2025-08" db="UniProtKB">
        <authorList>
            <consortium name="Ensembl"/>
        </authorList>
    </citation>
    <scope>IDENTIFICATION</scope>
</reference>